<gene>
    <name evidence="2" type="ORF">RsoM1USA_25</name>
</gene>
<evidence type="ECO:0000313" key="3">
    <source>
        <dbReference type="Proteomes" id="UP000306261"/>
    </source>
</evidence>
<keyword evidence="3" id="KW-1185">Reference proteome</keyword>
<protein>
    <submittedName>
        <fullName evidence="2">Tail assembly protein</fullName>
    </submittedName>
</protein>
<sequence length="250" mass="26074">MTDTVYHYHPTTGEYAGSSPADHSPLESGVVLIPAHATTQAPPAASAREVAVFSDRSWSIEVDWRGVALFSKADGSAITIADIGTTPADVNATETARPSSAHVWTAGKWIEDAQRKAALLVALKQRLCDQLDAAADAVRLAVVGDPLRVVEYQRAAEEAQAYQAAGYAGDVPLSVKSAADAKGESARQAADDILAMHAAWNAALYDIRARRLAGKEEIRSGAAEDAARAAADRAIAGVRGVLTAMSGALA</sequence>
<accession>A0A9W3URX7</accession>
<evidence type="ECO:0000256" key="1">
    <source>
        <dbReference type="SAM" id="MobiDB-lite"/>
    </source>
</evidence>
<feature type="region of interest" description="Disordered" evidence="1">
    <location>
        <begin position="1"/>
        <end position="23"/>
    </location>
</feature>
<dbReference type="Proteomes" id="UP000306261">
    <property type="component" value="Segment"/>
</dbReference>
<name>A0A9W3URX7_9CAUD</name>
<evidence type="ECO:0000313" key="2">
    <source>
        <dbReference type="EMBL" id="AVP40018.1"/>
    </source>
</evidence>
<proteinExistence type="predicted"/>
<organism evidence="2 3">
    <name type="scientific">Ralstonia phage RsoM1USA</name>
    <dbReference type="NCBI Taxonomy" id="2991867"/>
    <lineage>
        <taxon>Viruses</taxon>
        <taxon>Duplodnaviria</taxon>
        <taxon>Heunggongvirae</taxon>
        <taxon>Uroviricota</taxon>
        <taxon>Caudoviricetes</taxon>
        <taxon>Peduoviridae</taxon>
        <taxon>Aresaunavirus</taxon>
        <taxon>Aresaunavirus RsoM1USA</taxon>
    </lineage>
</organism>
<dbReference type="EMBL" id="MG747435">
    <property type="protein sequence ID" value="AVP40018.1"/>
    <property type="molecule type" value="Genomic_DNA"/>
</dbReference>
<reference evidence="2 3" key="1">
    <citation type="submission" date="2018-01" db="EMBL/GenBank/DDBJ databases">
        <authorList>
            <person name="Addy H.S."/>
            <person name="Ahmad A.A."/>
            <person name="Huang Q."/>
        </authorList>
    </citation>
    <scope>NUCLEOTIDE SEQUENCE [LARGE SCALE GENOMIC DNA]</scope>
</reference>